<feature type="chain" id="PRO_5039393128" description="Cobalt-precorrin-5B C(1)-methyltransferase" evidence="6">
    <location>
        <begin position="18"/>
        <end position="374"/>
    </location>
</feature>
<dbReference type="EC" id="2.1.1.195" evidence="5"/>
<evidence type="ECO:0000313" key="7">
    <source>
        <dbReference type="EMBL" id="QFJ55959.1"/>
    </source>
</evidence>
<reference evidence="8" key="1">
    <citation type="submission" date="2019-08" db="EMBL/GenBank/DDBJ databases">
        <title>Complete Genome Sequence of the Polysaccharide-Degrading Rumen Bacterium Pseudobutyrivibrio xylanivorans MA3014.</title>
        <authorList>
            <person name="Palevich N."/>
            <person name="Maclean P.H."/>
            <person name="Kelly W.J."/>
            <person name="Leahy S.C."/>
            <person name="Rakonjac J."/>
            <person name="Attwood G.T."/>
        </authorList>
    </citation>
    <scope>NUCLEOTIDE SEQUENCE [LARGE SCALE GENOMIC DNA]</scope>
    <source>
        <strain evidence="8">MA3014</strain>
    </source>
</reference>
<dbReference type="UniPathway" id="UPA00148">
    <property type="reaction ID" value="UER00227"/>
</dbReference>
<name>A0A5P6VVG8_PSEXY</name>
<dbReference type="PANTHER" id="PTHR35863:SF1">
    <property type="entry name" value="COBALT-PRECORRIN-5B C(1)-METHYLTRANSFERASE"/>
    <property type="match status" value="1"/>
</dbReference>
<feature type="signal peptide" evidence="6">
    <location>
        <begin position="1"/>
        <end position="17"/>
    </location>
</feature>
<evidence type="ECO:0000256" key="1">
    <source>
        <dbReference type="ARBA" id="ARBA00022573"/>
    </source>
</evidence>
<dbReference type="NCBIfam" id="TIGR00312">
    <property type="entry name" value="cbiD"/>
    <property type="match status" value="1"/>
</dbReference>
<comment type="catalytic activity">
    <reaction evidence="5">
        <text>Co-precorrin-5B + S-adenosyl-L-methionine = Co-precorrin-6A + S-adenosyl-L-homocysteine</text>
        <dbReference type="Rhea" id="RHEA:26285"/>
        <dbReference type="ChEBI" id="CHEBI:57856"/>
        <dbReference type="ChEBI" id="CHEBI:59789"/>
        <dbReference type="ChEBI" id="CHEBI:60063"/>
        <dbReference type="ChEBI" id="CHEBI:60064"/>
        <dbReference type="EC" id="2.1.1.195"/>
    </reaction>
</comment>
<keyword evidence="6" id="KW-0732">Signal</keyword>
<dbReference type="GO" id="GO:0019251">
    <property type="term" value="P:anaerobic cobalamin biosynthetic process"/>
    <property type="evidence" value="ECO:0007669"/>
    <property type="project" value="UniProtKB-UniRule"/>
</dbReference>
<evidence type="ECO:0000256" key="2">
    <source>
        <dbReference type="ARBA" id="ARBA00022603"/>
    </source>
</evidence>
<accession>A0A5P6VVG8</accession>
<dbReference type="SUPFAM" id="SSF111342">
    <property type="entry name" value="CbiD-like"/>
    <property type="match status" value="1"/>
</dbReference>
<evidence type="ECO:0000256" key="6">
    <source>
        <dbReference type="SAM" id="SignalP"/>
    </source>
</evidence>
<evidence type="ECO:0000256" key="4">
    <source>
        <dbReference type="ARBA" id="ARBA00022691"/>
    </source>
</evidence>
<dbReference type="GO" id="GO:0008168">
    <property type="term" value="F:methyltransferase activity"/>
    <property type="evidence" value="ECO:0007669"/>
    <property type="project" value="UniProtKB-UniRule"/>
</dbReference>
<dbReference type="GO" id="GO:0032259">
    <property type="term" value="P:methylation"/>
    <property type="evidence" value="ECO:0007669"/>
    <property type="project" value="UniProtKB-KW"/>
</dbReference>
<keyword evidence="4 5" id="KW-0949">S-adenosyl-L-methionine</keyword>
<dbReference type="PIRSF" id="PIRSF026782">
    <property type="entry name" value="CbiD"/>
    <property type="match status" value="1"/>
</dbReference>
<dbReference type="Gene3D" id="3.30.2110.10">
    <property type="entry name" value="CbiD-like"/>
    <property type="match status" value="1"/>
</dbReference>
<protein>
    <recommendedName>
        <fullName evidence="5">Cobalt-precorrin-5B C(1)-methyltransferase</fullName>
        <ecNumber evidence="5">2.1.1.195</ecNumber>
    </recommendedName>
    <alternativeName>
        <fullName evidence="5">Cobalt-precorrin-6A synthase</fullName>
    </alternativeName>
</protein>
<proteinExistence type="inferred from homology"/>
<dbReference type="InterPro" id="IPR036074">
    <property type="entry name" value="CbiD_sf"/>
</dbReference>
<dbReference type="EMBL" id="CP043028">
    <property type="protein sequence ID" value="QFJ55959.1"/>
    <property type="molecule type" value="Genomic_DNA"/>
</dbReference>
<keyword evidence="2 5" id="KW-0489">Methyltransferase</keyword>
<comment type="function">
    <text evidence="5">Catalyzes the methylation of C-1 in cobalt-precorrin-5B to form cobalt-precorrin-6A.</text>
</comment>
<dbReference type="InterPro" id="IPR002748">
    <property type="entry name" value="CbiD"/>
</dbReference>
<keyword evidence="3 5" id="KW-0808">Transferase</keyword>
<dbReference type="Proteomes" id="UP000327030">
    <property type="component" value="Chromosome 1"/>
</dbReference>
<dbReference type="PANTHER" id="PTHR35863">
    <property type="entry name" value="COBALT-PRECORRIN-5B C(1)-METHYLTRANSFERASE"/>
    <property type="match status" value="1"/>
</dbReference>
<dbReference type="KEGG" id="pxv:FXF36_14195"/>
<dbReference type="AlphaFoldDB" id="A0A5P6VVG8"/>
<dbReference type="HAMAP" id="MF_00787">
    <property type="entry name" value="CbiD"/>
    <property type="match status" value="1"/>
</dbReference>
<evidence type="ECO:0000256" key="3">
    <source>
        <dbReference type="ARBA" id="ARBA00022679"/>
    </source>
</evidence>
<keyword evidence="1 5" id="KW-0169">Cobalamin biosynthesis</keyword>
<gene>
    <name evidence="5 7" type="primary">cbiD</name>
    <name evidence="7" type="ORF">FXF36_14195</name>
</gene>
<dbReference type="Pfam" id="PF01888">
    <property type="entry name" value="CbiD"/>
    <property type="match status" value="1"/>
</dbReference>
<sequence>MKRMISLRKGFTTGSCAAAAAKAAAYMLLSGKEKNRIEIETPAGVMFDAEIVDVVRGVSQVSCAVIKDGGDDPDVTTGAHVVAVVSVASQSSEALAAEPAVEIDGGFGVGRVTLPGLDQPVGNAAINSVPRFMIEKEVLEVCRLLDFNGVLKVEISVPEGEELAGHTFNPRLGITGGISILGTTGIVEPMSAKALIDTIYVELKQKKELGYTIAIVTPGNYGLKFMKETYDYDLDKSVKCSNFIGETVDMACLLGFEKLLITGHVGKLIKVAGGIMNTHSHEADSRMEILAACALKAGADAKLALKILDCLNTEEAMKLVEEAGLLESTMKIALEKILFYLDFRAQGRIKVECVLYSNEFGILAESEGVKECLK</sequence>
<comment type="pathway">
    <text evidence="5">Cofactor biosynthesis; adenosylcobalamin biosynthesis; cob(II)yrinate a,c-diamide from sirohydrochlorin (anaerobic route): step 6/10.</text>
</comment>
<evidence type="ECO:0000256" key="5">
    <source>
        <dbReference type="HAMAP-Rule" id="MF_00787"/>
    </source>
</evidence>
<organism evidence="7 8">
    <name type="scientific">Pseudobutyrivibrio xylanivorans</name>
    <dbReference type="NCBI Taxonomy" id="185007"/>
    <lineage>
        <taxon>Bacteria</taxon>
        <taxon>Bacillati</taxon>
        <taxon>Bacillota</taxon>
        <taxon>Clostridia</taxon>
        <taxon>Lachnospirales</taxon>
        <taxon>Lachnospiraceae</taxon>
        <taxon>Pseudobutyrivibrio</taxon>
    </lineage>
</organism>
<dbReference type="OrthoDB" id="6439987at2"/>
<comment type="similarity">
    <text evidence="5">Belongs to the CbiD family.</text>
</comment>
<evidence type="ECO:0000313" key="8">
    <source>
        <dbReference type="Proteomes" id="UP000327030"/>
    </source>
</evidence>